<gene>
    <name evidence="1" type="ORF">G4190_004776</name>
</gene>
<accession>A0A740E7L8</accession>
<protein>
    <submittedName>
        <fullName evidence="1">Uncharacterized protein</fullName>
    </submittedName>
</protein>
<proteinExistence type="predicted"/>
<reference evidence="1" key="1">
    <citation type="journal article" date="2018" name="Genome Biol.">
        <title>SKESA: strategic k-mer extension for scrupulous assemblies.</title>
        <authorList>
            <person name="Souvorov A."/>
            <person name="Agarwala R."/>
            <person name="Lipman D.J."/>
        </authorList>
    </citation>
    <scope>NUCLEOTIDE SEQUENCE</scope>
    <source>
        <strain evidence="1">2011-60-1338-1</strain>
    </source>
</reference>
<name>A0A740E7L8_SALTM</name>
<reference evidence="1" key="2">
    <citation type="submission" date="2018-07" db="EMBL/GenBank/DDBJ databases">
        <authorList>
            <consortium name="NCBI Pathogen Detection Project"/>
        </authorList>
    </citation>
    <scope>NUCLEOTIDE SEQUENCE</scope>
    <source>
        <strain evidence="1">2011-60-1338-1</strain>
    </source>
</reference>
<dbReference type="EMBL" id="DAATST010000054">
    <property type="protein sequence ID" value="HAE9966080.1"/>
    <property type="molecule type" value="Genomic_DNA"/>
</dbReference>
<comment type="caution">
    <text evidence="1">The sequence shown here is derived from an EMBL/GenBank/DDBJ whole genome shotgun (WGS) entry which is preliminary data.</text>
</comment>
<sequence length="105" mass="11334">MLDAPGEAAKLLLILRVVSRSLWRTLTGAGTPEKTALGCRLFLSHAGACSLFLRGCAFSAWGGKRLASVVKAERNHHGRDRRRHALGHVRGLCSGGCTSRRQTIV</sequence>
<dbReference type="AlphaFoldDB" id="A0A740E7L8"/>
<organism evidence="1">
    <name type="scientific">Salmonella typhimurium</name>
    <dbReference type="NCBI Taxonomy" id="90371"/>
    <lineage>
        <taxon>Bacteria</taxon>
        <taxon>Pseudomonadati</taxon>
        <taxon>Pseudomonadota</taxon>
        <taxon>Gammaproteobacteria</taxon>
        <taxon>Enterobacterales</taxon>
        <taxon>Enterobacteriaceae</taxon>
        <taxon>Salmonella</taxon>
    </lineage>
</organism>
<evidence type="ECO:0000313" key="1">
    <source>
        <dbReference type="EMBL" id="HAE9966080.1"/>
    </source>
</evidence>